<evidence type="ECO:0000256" key="8">
    <source>
        <dbReference type="ARBA" id="ARBA00023269"/>
    </source>
</evidence>
<dbReference type="Pfam" id="PF00125">
    <property type="entry name" value="Histone"/>
    <property type="match status" value="1"/>
</dbReference>
<proteinExistence type="inferred from homology"/>
<organism evidence="11 12">
    <name type="scientific">Asterophora parasitica</name>
    <dbReference type="NCBI Taxonomy" id="117018"/>
    <lineage>
        <taxon>Eukaryota</taxon>
        <taxon>Fungi</taxon>
        <taxon>Dikarya</taxon>
        <taxon>Basidiomycota</taxon>
        <taxon>Agaricomycotina</taxon>
        <taxon>Agaricomycetes</taxon>
        <taxon>Agaricomycetidae</taxon>
        <taxon>Agaricales</taxon>
        <taxon>Tricholomatineae</taxon>
        <taxon>Lyophyllaceae</taxon>
        <taxon>Asterophora</taxon>
    </lineage>
</organism>
<feature type="region of interest" description="Disordered" evidence="9">
    <location>
        <begin position="302"/>
        <end position="338"/>
    </location>
</feature>
<dbReference type="EMBL" id="JABCKV010000177">
    <property type="protein sequence ID" value="KAG5642541.1"/>
    <property type="molecule type" value="Genomic_DNA"/>
</dbReference>
<feature type="compositionally biased region" description="Basic and acidic residues" evidence="9">
    <location>
        <begin position="508"/>
        <end position="520"/>
    </location>
</feature>
<evidence type="ECO:0000259" key="10">
    <source>
        <dbReference type="Pfam" id="PF00125"/>
    </source>
</evidence>
<dbReference type="GO" id="GO:0005654">
    <property type="term" value="C:nucleoplasm"/>
    <property type="evidence" value="ECO:0007669"/>
    <property type="project" value="UniProtKB-ARBA"/>
</dbReference>
<keyword evidence="5" id="KW-0488">Methylation</keyword>
<evidence type="ECO:0000256" key="6">
    <source>
        <dbReference type="ARBA" id="ARBA00022553"/>
    </source>
</evidence>
<evidence type="ECO:0000256" key="7">
    <source>
        <dbReference type="ARBA" id="ARBA00022990"/>
    </source>
</evidence>
<gene>
    <name evidence="11" type="ORF">DXG03_002579</name>
</gene>
<keyword evidence="4" id="KW-0158">Chromosome</keyword>
<dbReference type="CDD" id="cd22911">
    <property type="entry name" value="HFD_H3"/>
    <property type="match status" value="1"/>
</dbReference>
<evidence type="ECO:0000256" key="5">
    <source>
        <dbReference type="ARBA" id="ARBA00022481"/>
    </source>
</evidence>
<evidence type="ECO:0000256" key="1">
    <source>
        <dbReference type="ARBA" id="ARBA00004286"/>
    </source>
</evidence>
<dbReference type="GO" id="GO:0000786">
    <property type="term" value="C:nucleosome"/>
    <property type="evidence" value="ECO:0007669"/>
    <property type="project" value="UniProtKB-KW"/>
</dbReference>
<protein>
    <recommendedName>
        <fullName evidence="3">Histone H3</fullName>
    </recommendedName>
</protein>
<keyword evidence="8" id="KW-0238">DNA-binding</keyword>
<dbReference type="PANTHER" id="PTHR11426">
    <property type="entry name" value="HISTONE H3"/>
    <property type="match status" value="1"/>
</dbReference>
<keyword evidence="7" id="KW-0007">Acetylation</keyword>
<feature type="region of interest" description="Disordered" evidence="9">
    <location>
        <begin position="432"/>
        <end position="586"/>
    </location>
</feature>
<dbReference type="Proteomes" id="UP000775547">
    <property type="component" value="Unassembled WGS sequence"/>
</dbReference>
<evidence type="ECO:0000256" key="9">
    <source>
        <dbReference type="SAM" id="MobiDB-lite"/>
    </source>
</evidence>
<reference evidence="11" key="1">
    <citation type="submission" date="2020-07" db="EMBL/GenBank/DDBJ databases">
        <authorList>
            <person name="Nieuwenhuis M."/>
            <person name="Van De Peppel L.J.J."/>
        </authorList>
    </citation>
    <scope>NUCLEOTIDE SEQUENCE</scope>
    <source>
        <strain evidence="11">AP01</strain>
        <tissue evidence="11">Mycelium</tissue>
    </source>
</reference>
<dbReference type="GO" id="GO:0030527">
    <property type="term" value="F:structural constituent of chromatin"/>
    <property type="evidence" value="ECO:0007669"/>
    <property type="project" value="InterPro"/>
</dbReference>
<name>A0A9P7KC59_9AGAR</name>
<comment type="caution">
    <text evidence="11">The sequence shown here is derived from an EMBL/GenBank/DDBJ whole genome shotgun (WGS) entry which is preliminary data.</text>
</comment>
<dbReference type="InterPro" id="IPR000164">
    <property type="entry name" value="Histone_H3/CENP-A"/>
</dbReference>
<dbReference type="InterPro" id="IPR007125">
    <property type="entry name" value="H2A/H2B/H3"/>
</dbReference>
<dbReference type="AlphaFoldDB" id="A0A9P7KC59"/>
<keyword evidence="6" id="KW-0597">Phosphoprotein</keyword>
<dbReference type="InterPro" id="IPR009072">
    <property type="entry name" value="Histone-fold"/>
</dbReference>
<dbReference type="Gene3D" id="1.10.20.10">
    <property type="entry name" value="Histone, subunit A"/>
    <property type="match status" value="1"/>
</dbReference>
<comment type="similarity">
    <text evidence="2">Belongs to the histone H3 family.</text>
</comment>
<dbReference type="PRINTS" id="PR00622">
    <property type="entry name" value="HISTONEH3"/>
</dbReference>
<accession>A0A9P7KC59</accession>
<evidence type="ECO:0000256" key="4">
    <source>
        <dbReference type="ARBA" id="ARBA00022454"/>
    </source>
</evidence>
<feature type="compositionally biased region" description="Basic and acidic residues" evidence="9">
    <location>
        <begin position="302"/>
        <end position="314"/>
    </location>
</feature>
<feature type="region of interest" description="Disordered" evidence="9">
    <location>
        <begin position="1"/>
        <end position="44"/>
    </location>
</feature>
<evidence type="ECO:0000313" key="12">
    <source>
        <dbReference type="Proteomes" id="UP000775547"/>
    </source>
</evidence>
<dbReference type="PROSITE" id="PS00959">
    <property type="entry name" value="HISTONE_H3_2"/>
    <property type="match status" value="1"/>
</dbReference>
<dbReference type="OrthoDB" id="2989516at2759"/>
<feature type="domain" description="Core Histone H2A/H2B/H3" evidence="10">
    <location>
        <begin position="46"/>
        <end position="124"/>
    </location>
</feature>
<dbReference type="SUPFAM" id="SSF47113">
    <property type="entry name" value="Histone-fold"/>
    <property type="match status" value="1"/>
</dbReference>
<feature type="compositionally biased region" description="Pro residues" evidence="9">
    <location>
        <begin position="259"/>
        <end position="273"/>
    </location>
</feature>
<evidence type="ECO:0000256" key="2">
    <source>
        <dbReference type="ARBA" id="ARBA00010343"/>
    </source>
</evidence>
<dbReference type="PROSITE" id="PS00322">
    <property type="entry name" value="HISTONE_H3_1"/>
    <property type="match status" value="1"/>
</dbReference>
<dbReference type="SMART" id="SM00428">
    <property type="entry name" value="H3"/>
    <property type="match status" value="1"/>
</dbReference>
<reference evidence="11" key="2">
    <citation type="submission" date="2021-10" db="EMBL/GenBank/DDBJ databases">
        <title>Phylogenomics reveals ancestral predisposition of the termite-cultivated fungus Termitomyces towards a domesticated lifestyle.</title>
        <authorList>
            <person name="Auxier B."/>
            <person name="Grum-Grzhimaylo A."/>
            <person name="Cardenas M.E."/>
            <person name="Lodge J.D."/>
            <person name="Laessoe T."/>
            <person name="Pedersen O."/>
            <person name="Smith M.E."/>
            <person name="Kuyper T.W."/>
            <person name="Franco-Molano E.A."/>
            <person name="Baroni T.J."/>
            <person name="Aanen D.K."/>
        </authorList>
    </citation>
    <scope>NUCLEOTIDE SEQUENCE</scope>
    <source>
        <strain evidence="11">AP01</strain>
        <tissue evidence="11">Mycelium</tissue>
    </source>
</reference>
<evidence type="ECO:0000256" key="3">
    <source>
        <dbReference type="ARBA" id="ARBA00020835"/>
    </source>
</evidence>
<evidence type="ECO:0000313" key="11">
    <source>
        <dbReference type="EMBL" id="KAG5642541.1"/>
    </source>
</evidence>
<dbReference type="GO" id="GO:0046982">
    <property type="term" value="F:protein heterodimerization activity"/>
    <property type="evidence" value="ECO:0007669"/>
    <property type="project" value="InterPro"/>
</dbReference>
<feature type="compositionally biased region" description="Pro residues" evidence="9">
    <location>
        <begin position="214"/>
        <end position="233"/>
    </location>
</feature>
<dbReference type="FunFam" id="1.10.20.10:FF:000001">
    <property type="entry name" value="Histone H3"/>
    <property type="match status" value="1"/>
</dbReference>
<comment type="subcellular location">
    <subcellularLocation>
        <location evidence="1">Chromosome</location>
    </subcellularLocation>
</comment>
<keyword evidence="12" id="KW-1185">Reference proteome</keyword>
<dbReference type="GO" id="GO:0003677">
    <property type="term" value="F:DNA binding"/>
    <property type="evidence" value="ECO:0007669"/>
    <property type="project" value="InterPro"/>
</dbReference>
<sequence>MARTKQTARKSTGGKAPRKQLASKSAARKTATNATGGVKKPHRFRPGTVALREIRRYQKSTELLIRKLPFQRLVREIAQDFKTDLRFQSSAVMALQEAAEAYLVSLFEDTNLAAIHAKRVTIRRNRAKAKAAVVKEMQLPHHPNSDEEDAATESGIFYLVPDKYGHKTLVRRPRPPPTSVPLDDDFDAATTTRGAFTEWGEYSPRVKSRKHLPPATPMPPPPPSLPVNVPPNSRPLSSKVASPKARTQQTPIRPEIPQSSPPTPSKRPSPQPVAPGGHRTTVGNASGDVIELYGEYMTELERQFGPDTPDHDHTLSPIRSRGGKFGRATQTQVQRPQQQLISTERIGMPAKLGSLGRAGGGAVVVGGGDQSRAGTEVTPRARQSFEIVDRRVLEDGPERTVTISTWREQVADEADQRANMDVYYLDARDYATQAGGSGGSREEGDDAGGGGEGEDDYDSHKMRRMRSLPAPPKPLAEDGESNMGSIRTITDEESEETDPAIKTPPRTPRRDPSRSRHDINARSPPPRVPGNGAAIPPRRATTPIHRDRDRTSHTPLRSSTPNRDRTPYQGARDSLPSFHPTQSGSTISTINSASAVAFDDILASCEPPLLHIAPVLARLGIVNEGHLRAVGRLSDETRDKQVREEALKQGVTLMEWAILLDKLRTI</sequence>
<feature type="region of interest" description="Disordered" evidence="9">
    <location>
        <begin position="167"/>
        <end position="285"/>
    </location>
</feature>
<keyword evidence="8" id="KW-0544">Nucleosome core</keyword>